<dbReference type="Proteomes" id="UP001396898">
    <property type="component" value="Unassembled WGS sequence"/>
</dbReference>
<evidence type="ECO:0000256" key="1">
    <source>
        <dbReference type="ARBA" id="ARBA00023002"/>
    </source>
</evidence>
<sequence>MPDLHTTPEDRATLEAIDQHQPSVTPPAVERGEVEFRGKTAIVIGANTGRGLGCARHLYDMGIKRLILAVRNEDSGLVARGKLLNEVRPLPASVWEPIQNPDGYDYPIQPGGNPRPPHLMHLAQHIEVWHLDLASYDSITAFADRARGLDRLDFFNTADIDNKDFVLNPSTGHEEMVQVNYLSPALLTVLMLPILCGKNPDASSPGHLLHVNYEAASWTKSELPEPDGPPASLFAALDDETKFDDTRRYHTTKLLGQLFLAELGRRVPPTVEVFGSTDGVGFAGSMFNRLTHRADNVGGSQANQTLSSDEIMAPLVHTPEGVKLAEQLWEETMQELEPFEAERTIESLGRM</sequence>
<proteinExistence type="predicted"/>
<dbReference type="SUPFAM" id="SSF51735">
    <property type="entry name" value="NAD(P)-binding Rossmann-fold domains"/>
    <property type="match status" value="1"/>
</dbReference>
<evidence type="ECO:0000313" key="2">
    <source>
        <dbReference type="EMBL" id="KAK8018787.1"/>
    </source>
</evidence>
<dbReference type="PANTHER" id="PTHR43157">
    <property type="entry name" value="PHOSPHATIDYLINOSITOL-GLYCAN BIOSYNTHESIS CLASS F PROTEIN-RELATED"/>
    <property type="match status" value="1"/>
</dbReference>
<gene>
    <name evidence="2" type="ORF">PG991_007977</name>
</gene>
<dbReference type="EMBL" id="JAQQWI010000010">
    <property type="protein sequence ID" value="KAK8018787.1"/>
    <property type="molecule type" value="Genomic_DNA"/>
</dbReference>
<dbReference type="Gene3D" id="3.40.50.720">
    <property type="entry name" value="NAD(P)-binding Rossmann-like Domain"/>
    <property type="match status" value="1"/>
</dbReference>
<reference evidence="2 3" key="1">
    <citation type="submission" date="2023-01" db="EMBL/GenBank/DDBJ databases">
        <title>Analysis of 21 Apiospora genomes using comparative genomics revels a genus with tremendous synthesis potential of carbohydrate active enzymes and secondary metabolites.</title>
        <authorList>
            <person name="Sorensen T."/>
        </authorList>
    </citation>
    <scope>NUCLEOTIDE SEQUENCE [LARGE SCALE GENOMIC DNA]</scope>
    <source>
        <strain evidence="2 3">CBS 20057</strain>
    </source>
</reference>
<evidence type="ECO:0000313" key="3">
    <source>
        <dbReference type="Proteomes" id="UP001396898"/>
    </source>
</evidence>
<dbReference type="InterPro" id="IPR036291">
    <property type="entry name" value="NAD(P)-bd_dom_sf"/>
</dbReference>
<name>A0ABR1RVD2_9PEZI</name>
<comment type="caution">
    <text evidence="2">The sequence shown here is derived from an EMBL/GenBank/DDBJ whole genome shotgun (WGS) entry which is preliminary data.</text>
</comment>
<accession>A0ABR1RVD2</accession>
<protein>
    <submittedName>
        <fullName evidence="2">NAD(P)-binding Rossmann-fold containing protein</fullName>
    </submittedName>
</protein>
<dbReference type="PANTHER" id="PTHR43157:SF31">
    <property type="entry name" value="PHOSPHATIDYLINOSITOL-GLYCAN BIOSYNTHESIS CLASS F PROTEIN"/>
    <property type="match status" value="1"/>
</dbReference>
<organism evidence="2 3">
    <name type="scientific">Apiospora marii</name>
    <dbReference type="NCBI Taxonomy" id="335849"/>
    <lineage>
        <taxon>Eukaryota</taxon>
        <taxon>Fungi</taxon>
        <taxon>Dikarya</taxon>
        <taxon>Ascomycota</taxon>
        <taxon>Pezizomycotina</taxon>
        <taxon>Sordariomycetes</taxon>
        <taxon>Xylariomycetidae</taxon>
        <taxon>Amphisphaeriales</taxon>
        <taxon>Apiosporaceae</taxon>
        <taxon>Apiospora</taxon>
    </lineage>
</organism>
<keyword evidence="1" id="KW-0560">Oxidoreductase</keyword>
<keyword evidence="3" id="KW-1185">Reference proteome</keyword>